<keyword evidence="2" id="KW-0732">Signal</keyword>
<accession>A0A484G858</accession>
<reference evidence="4" key="2">
    <citation type="journal article" date="2019" name="Mol. Plant Microbe Interact.">
        <title>Genome sequence resources for four phytopathogenic fungi from the Colletotrichum orbiculare species complex.</title>
        <authorList>
            <person name="Gan P."/>
            <person name="Tsushima A."/>
            <person name="Narusaka M."/>
            <person name="Narusaka Y."/>
            <person name="Takano Y."/>
            <person name="Kubo Y."/>
            <person name="Shirasu K."/>
        </authorList>
    </citation>
    <scope>GENOME REANNOTATION</scope>
    <source>
        <strain evidence="4">104-T / ATCC 96160 / CBS 514.97 / LARS 414 / MAFF 240422</strain>
    </source>
</reference>
<dbReference type="EMBL" id="AMCV02000001">
    <property type="protein sequence ID" value="TDZ26896.1"/>
    <property type="molecule type" value="Genomic_DNA"/>
</dbReference>
<feature type="signal peptide" evidence="2">
    <location>
        <begin position="1"/>
        <end position="22"/>
    </location>
</feature>
<sequence length="110" mass="11649">MLFVLLLSTLVVADPAVCPSSAAPVQLPPYDPQHPIAIGSRRDLYGTTLAFAAREAKCEASCATVLSSCMGVVRRTQDGDDPEKAAGGEEVARRGSDVNFFRKPGQSGKR</sequence>
<dbReference type="Proteomes" id="UP000014480">
    <property type="component" value="Unassembled WGS sequence"/>
</dbReference>
<evidence type="ECO:0000313" key="4">
    <source>
        <dbReference type="Proteomes" id="UP000014480"/>
    </source>
</evidence>
<dbReference type="AlphaFoldDB" id="A0A484G858"/>
<evidence type="ECO:0000256" key="1">
    <source>
        <dbReference type="SAM" id="MobiDB-lite"/>
    </source>
</evidence>
<feature type="chain" id="PRO_5019729639" evidence="2">
    <location>
        <begin position="23"/>
        <end position="110"/>
    </location>
</feature>
<gene>
    <name evidence="3" type="ORF">Cob_v001340</name>
</gene>
<feature type="compositionally biased region" description="Basic and acidic residues" evidence="1">
    <location>
        <begin position="76"/>
        <end position="96"/>
    </location>
</feature>
<organism evidence="3 4">
    <name type="scientific">Colletotrichum orbiculare (strain 104-T / ATCC 96160 / CBS 514.97 / LARS 414 / MAFF 240422)</name>
    <name type="common">Cucumber anthracnose fungus</name>
    <name type="synonym">Colletotrichum lagenarium</name>
    <dbReference type="NCBI Taxonomy" id="1213857"/>
    <lineage>
        <taxon>Eukaryota</taxon>
        <taxon>Fungi</taxon>
        <taxon>Dikarya</taxon>
        <taxon>Ascomycota</taxon>
        <taxon>Pezizomycotina</taxon>
        <taxon>Sordariomycetes</taxon>
        <taxon>Hypocreomycetidae</taxon>
        <taxon>Glomerellales</taxon>
        <taxon>Glomerellaceae</taxon>
        <taxon>Colletotrichum</taxon>
        <taxon>Colletotrichum orbiculare species complex</taxon>
    </lineage>
</organism>
<comment type="caution">
    <text evidence="3">The sequence shown here is derived from an EMBL/GenBank/DDBJ whole genome shotgun (WGS) entry which is preliminary data.</text>
</comment>
<keyword evidence="4" id="KW-1185">Reference proteome</keyword>
<protein>
    <submittedName>
        <fullName evidence="3">Uncharacterized protein</fullName>
    </submittedName>
</protein>
<reference evidence="4" key="1">
    <citation type="journal article" date="2013" name="New Phytol.">
        <title>Comparative genomic and transcriptomic analyses reveal the hemibiotrophic stage shift of Colletotrichum fungi.</title>
        <authorList>
            <person name="Gan P."/>
            <person name="Ikeda K."/>
            <person name="Irieda H."/>
            <person name="Narusaka M."/>
            <person name="O'Connell R.J."/>
            <person name="Narusaka Y."/>
            <person name="Takano Y."/>
            <person name="Kubo Y."/>
            <person name="Shirasu K."/>
        </authorList>
    </citation>
    <scope>NUCLEOTIDE SEQUENCE [LARGE SCALE GENOMIC DNA]</scope>
    <source>
        <strain evidence="4">104-T / ATCC 96160 / CBS 514.97 / LARS 414 / MAFF 240422</strain>
    </source>
</reference>
<evidence type="ECO:0000256" key="2">
    <source>
        <dbReference type="SAM" id="SignalP"/>
    </source>
</evidence>
<feature type="region of interest" description="Disordered" evidence="1">
    <location>
        <begin position="76"/>
        <end position="110"/>
    </location>
</feature>
<name>A0A484G858_COLOR</name>
<evidence type="ECO:0000313" key="3">
    <source>
        <dbReference type="EMBL" id="TDZ26896.1"/>
    </source>
</evidence>
<proteinExistence type="predicted"/>